<name>A0A0B8R6J0_LACLL</name>
<evidence type="ECO:0000313" key="4">
    <source>
        <dbReference type="Proteomes" id="UP000031847"/>
    </source>
</evidence>
<dbReference type="AlphaFoldDB" id="A0A0B8R6J0"/>
<dbReference type="Proteomes" id="UP000663169">
    <property type="component" value="Chromosome"/>
</dbReference>
<gene>
    <name evidence="1" type="ORF">JCM5805K_2938</name>
    <name evidence="2" type="ORF">LL223_02485</name>
    <name evidence="3" type="ORF">LL229_02525</name>
</gene>
<dbReference type="PATRIC" id="fig|1360.96.peg.2258"/>
<reference evidence="2" key="2">
    <citation type="journal article" date="2020" name="Mol. Microbiol.">
        <title>The CWPS Rubik's cube: Linking diversity of cell wall polysaccharide structures with the encoded biosynthetic machinery of selected Lactococcus lactis strains.</title>
        <authorList>
            <person name="Mahony J."/>
            <person name="Frantzen C."/>
            <person name="Vinogradov E."/>
            <person name="Sadovskaya I."/>
            <person name="Theodorou I."/>
            <person name="Kelleher P."/>
            <person name="Chapot-Chartier M.P."/>
            <person name="Cambillau C."/>
            <person name="Holo H."/>
            <person name="van Sinderen D."/>
        </authorList>
    </citation>
    <scope>NUCLEOTIDE SEQUENCE</scope>
    <source>
        <strain evidence="2">223</strain>
    </source>
</reference>
<evidence type="ECO:0000313" key="3">
    <source>
        <dbReference type="EMBL" id="WNS48313.1"/>
    </source>
</evidence>
<reference evidence="3" key="4">
    <citation type="submission" date="2023-09" db="EMBL/GenBank/DDBJ databases">
        <title>Complete Genomes and Methylome analysis of Lactococcus lactis subs lactis strains.</title>
        <authorList>
            <person name="Fomenkov A."/>
            <person name="McDonnell B."/>
            <person name="Sun L."/>
            <person name="Van Sinderen D."/>
            <person name="Roberts R.J."/>
        </authorList>
    </citation>
    <scope>NUCLEOTIDE SEQUENCE</scope>
    <source>
        <strain evidence="3">229</strain>
    </source>
</reference>
<organism evidence="1 4">
    <name type="scientific">Lactococcus lactis subsp. lactis</name>
    <name type="common">Streptococcus lactis</name>
    <dbReference type="NCBI Taxonomy" id="1360"/>
    <lineage>
        <taxon>Bacteria</taxon>
        <taxon>Bacillati</taxon>
        <taxon>Bacillota</taxon>
        <taxon>Bacilli</taxon>
        <taxon>Lactobacillales</taxon>
        <taxon>Streptococcaceae</taxon>
        <taxon>Lactococcus</taxon>
    </lineage>
</organism>
<reference evidence="1 4" key="1">
    <citation type="submission" date="2015-01" db="EMBL/GenBank/DDBJ databases">
        <title>Lactococcus lactis subsp.lactis JCM 5805 whole genome shotgun sequence.</title>
        <authorList>
            <person name="Fujii T."/>
            <person name="Tomita Y."/>
            <person name="Ikushima S."/>
            <person name="Fujiwara D."/>
        </authorList>
    </citation>
    <scope>NUCLEOTIDE SEQUENCE [LARGE SCALE GENOMIC DNA]</scope>
    <source>
        <strain evidence="1 4">JCM 5805</strain>
    </source>
</reference>
<dbReference type="Proteomes" id="UP000031847">
    <property type="component" value="Unassembled WGS sequence"/>
</dbReference>
<protein>
    <submittedName>
        <fullName evidence="1">Uncharacterized protein</fullName>
    </submittedName>
</protein>
<dbReference type="Proteomes" id="UP001055586">
    <property type="component" value="Chromosome"/>
</dbReference>
<reference evidence="2" key="3">
    <citation type="submission" date="2023-04" db="EMBL/GenBank/DDBJ databases">
        <authorList>
            <person name="McDonnell B."/>
        </authorList>
    </citation>
    <scope>NUCLEOTIDE SEQUENCE</scope>
    <source>
        <strain evidence="2">223</strain>
    </source>
</reference>
<dbReference type="EMBL" id="BBSI01000042">
    <property type="protein sequence ID" value="GAM81814.1"/>
    <property type="molecule type" value="Genomic_DNA"/>
</dbReference>
<sequence>MSWWQAIDGVISNFQSTPAWVQGKKQTSGYVPYVPGGGSWVGGPGMKPGR</sequence>
<proteinExistence type="predicted"/>
<evidence type="ECO:0000313" key="1">
    <source>
        <dbReference type="EMBL" id="GAM81814.1"/>
    </source>
</evidence>
<dbReference type="EMBL" id="CP031926">
    <property type="protein sequence ID" value="WFN83566.1"/>
    <property type="molecule type" value="Genomic_DNA"/>
</dbReference>
<evidence type="ECO:0000313" key="2">
    <source>
        <dbReference type="EMBL" id="WFN83566.1"/>
    </source>
</evidence>
<dbReference type="EMBL" id="CP090823">
    <property type="protein sequence ID" value="WNS48313.1"/>
    <property type="molecule type" value="Genomic_DNA"/>
</dbReference>
<dbReference type="RefSeq" id="WP_010905099.1">
    <property type="nucleotide sequence ID" value="NZ_BAABQR010000011.1"/>
</dbReference>
<accession>A0A0B8R6J0</accession>